<evidence type="ECO:0000313" key="3">
    <source>
        <dbReference type="Proteomes" id="UP000324222"/>
    </source>
</evidence>
<protein>
    <submittedName>
        <fullName evidence="2">Uncharacterized protein</fullName>
    </submittedName>
</protein>
<accession>A0A5B7DU89</accession>
<dbReference type="AlphaFoldDB" id="A0A5B7DU89"/>
<name>A0A5B7DU89_PORTR</name>
<comment type="caution">
    <text evidence="2">The sequence shown here is derived from an EMBL/GenBank/DDBJ whole genome shotgun (WGS) entry which is preliminary data.</text>
</comment>
<feature type="region of interest" description="Disordered" evidence="1">
    <location>
        <begin position="17"/>
        <end position="59"/>
    </location>
</feature>
<proteinExistence type="predicted"/>
<feature type="compositionally biased region" description="Basic and acidic residues" evidence="1">
    <location>
        <begin position="20"/>
        <end position="35"/>
    </location>
</feature>
<dbReference type="Proteomes" id="UP000324222">
    <property type="component" value="Unassembled WGS sequence"/>
</dbReference>
<keyword evidence="3" id="KW-1185">Reference proteome</keyword>
<reference evidence="2 3" key="1">
    <citation type="submission" date="2019-05" db="EMBL/GenBank/DDBJ databases">
        <title>Another draft genome of Portunus trituberculatus and its Hox gene families provides insights of decapod evolution.</title>
        <authorList>
            <person name="Jeong J.-H."/>
            <person name="Song I."/>
            <person name="Kim S."/>
            <person name="Choi T."/>
            <person name="Kim D."/>
            <person name="Ryu S."/>
            <person name="Kim W."/>
        </authorList>
    </citation>
    <scope>NUCLEOTIDE SEQUENCE [LARGE SCALE GENOMIC DNA]</scope>
    <source>
        <tissue evidence="2">Muscle</tissue>
    </source>
</reference>
<evidence type="ECO:0000256" key="1">
    <source>
        <dbReference type="SAM" id="MobiDB-lite"/>
    </source>
</evidence>
<dbReference type="EMBL" id="VSRR010001385">
    <property type="protein sequence ID" value="MPC24875.1"/>
    <property type="molecule type" value="Genomic_DNA"/>
</dbReference>
<organism evidence="2 3">
    <name type="scientific">Portunus trituberculatus</name>
    <name type="common">Swimming crab</name>
    <name type="synonym">Neptunus trituberculatus</name>
    <dbReference type="NCBI Taxonomy" id="210409"/>
    <lineage>
        <taxon>Eukaryota</taxon>
        <taxon>Metazoa</taxon>
        <taxon>Ecdysozoa</taxon>
        <taxon>Arthropoda</taxon>
        <taxon>Crustacea</taxon>
        <taxon>Multicrustacea</taxon>
        <taxon>Malacostraca</taxon>
        <taxon>Eumalacostraca</taxon>
        <taxon>Eucarida</taxon>
        <taxon>Decapoda</taxon>
        <taxon>Pleocyemata</taxon>
        <taxon>Brachyura</taxon>
        <taxon>Eubrachyura</taxon>
        <taxon>Portunoidea</taxon>
        <taxon>Portunidae</taxon>
        <taxon>Portuninae</taxon>
        <taxon>Portunus</taxon>
    </lineage>
</organism>
<gene>
    <name evidence="2" type="ORF">E2C01_017969</name>
</gene>
<sequence length="59" mass="6745">MQQGIVYWNNSQALQLHDPQLARHDSRSIDGKSQHDPPNVAESCLPSSKAVQHLRLERR</sequence>
<evidence type="ECO:0000313" key="2">
    <source>
        <dbReference type="EMBL" id="MPC24875.1"/>
    </source>
</evidence>